<keyword evidence="2" id="KW-1185">Reference proteome</keyword>
<protein>
    <submittedName>
        <fullName evidence="1">Phosphoenolpyruvate synthase regulatory protein</fullName>
    </submittedName>
</protein>
<gene>
    <name evidence="1" type="ORF">V6250_20830</name>
</gene>
<organism evidence="1 2">
    <name type="scientific">Pseudoalteromonas undina</name>
    <dbReference type="NCBI Taxonomy" id="43660"/>
    <lineage>
        <taxon>Bacteria</taxon>
        <taxon>Pseudomonadati</taxon>
        <taxon>Pseudomonadota</taxon>
        <taxon>Gammaproteobacteria</taxon>
        <taxon>Alteromonadales</taxon>
        <taxon>Pseudoalteromonadaceae</taxon>
        <taxon>Pseudoalteromonas</taxon>
    </lineage>
</organism>
<reference evidence="1" key="1">
    <citation type="submission" date="2024-02" db="EMBL/GenBank/DDBJ databases">
        <title>Bacteria isolated from the canopy kelp, Nereocystis luetkeana.</title>
        <authorList>
            <person name="Pfister C.A."/>
            <person name="Younker I.T."/>
            <person name="Light S.H."/>
        </authorList>
    </citation>
    <scope>NUCLEOTIDE SEQUENCE</scope>
    <source>
        <strain evidence="1">TN.2.01</strain>
    </source>
</reference>
<dbReference type="Proteomes" id="UP001374952">
    <property type="component" value="Unassembled WGS sequence"/>
</dbReference>
<proteinExistence type="predicted"/>
<feature type="non-terminal residue" evidence="1">
    <location>
        <position position="1"/>
    </location>
</feature>
<dbReference type="EMBL" id="JBAKAX010000238">
    <property type="protein sequence ID" value="MEL0606580.1"/>
    <property type="molecule type" value="Genomic_DNA"/>
</dbReference>
<name>A0ACC6R9Z9_9GAMM</name>
<evidence type="ECO:0000313" key="2">
    <source>
        <dbReference type="Proteomes" id="UP001374952"/>
    </source>
</evidence>
<comment type="caution">
    <text evidence="1">The sequence shown here is derived from an EMBL/GenBank/DDBJ whole genome shotgun (WGS) entry which is preliminary data.</text>
</comment>
<sequence>EGEMLYKRHKIAYFNSTDHSVEEISAKIIIDSNLERRKY</sequence>
<accession>A0ACC6R9Z9</accession>
<evidence type="ECO:0000313" key="1">
    <source>
        <dbReference type="EMBL" id="MEL0606580.1"/>
    </source>
</evidence>